<evidence type="ECO:0000313" key="1">
    <source>
        <dbReference type="EMBL" id="KYO29489.1"/>
    </source>
</evidence>
<proteinExistence type="predicted"/>
<reference evidence="1 2" key="1">
    <citation type="journal article" date="2012" name="Genome Biol.">
        <title>Sequencing three crocodilian genomes to illuminate the evolution of archosaurs and amniotes.</title>
        <authorList>
            <person name="St John J.A."/>
            <person name="Braun E.L."/>
            <person name="Isberg S.R."/>
            <person name="Miles L.G."/>
            <person name="Chong A.Y."/>
            <person name="Gongora J."/>
            <person name="Dalzell P."/>
            <person name="Moran C."/>
            <person name="Bed'hom B."/>
            <person name="Abzhanov A."/>
            <person name="Burgess S.C."/>
            <person name="Cooksey A.M."/>
            <person name="Castoe T.A."/>
            <person name="Crawford N.G."/>
            <person name="Densmore L.D."/>
            <person name="Drew J.C."/>
            <person name="Edwards S.V."/>
            <person name="Faircloth B.C."/>
            <person name="Fujita M.K."/>
            <person name="Greenwold M.J."/>
            <person name="Hoffmann F.G."/>
            <person name="Howard J.M."/>
            <person name="Iguchi T."/>
            <person name="Janes D.E."/>
            <person name="Khan S.Y."/>
            <person name="Kohno S."/>
            <person name="de Koning A.J."/>
            <person name="Lance S.L."/>
            <person name="McCarthy F.M."/>
            <person name="McCormack J.E."/>
            <person name="Merchant M.E."/>
            <person name="Peterson D.G."/>
            <person name="Pollock D.D."/>
            <person name="Pourmand N."/>
            <person name="Raney B.J."/>
            <person name="Roessler K.A."/>
            <person name="Sanford J.R."/>
            <person name="Sawyer R.H."/>
            <person name="Schmidt C.J."/>
            <person name="Triplett E.W."/>
            <person name="Tuberville T.D."/>
            <person name="Venegas-Anaya M."/>
            <person name="Howard J.T."/>
            <person name="Jarvis E.D."/>
            <person name="Guillette L.J.Jr."/>
            <person name="Glenn T.C."/>
            <person name="Green R.E."/>
            <person name="Ray D.A."/>
        </authorList>
    </citation>
    <scope>NUCLEOTIDE SEQUENCE [LARGE SCALE GENOMIC DNA]</scope>
    <source>
        <strain evidence="1">KSC_2009_1</strain>
    </source>
</reference>
<dbReference type="Proteomes" id="UP000050525">
    <property type="component" value="Unassembled WGS sequence"/>
</dbReference>
<name>A0A151MYJ0_ALLMI</name>
<organism evidence="1 2">
    <name type="scientific">Alligator mississippiensis</name>
    <name type="common">American alligator</name>
    <dbReference type="NCBI Taxonomy" id="8496"/>
    <lineage>
        <taxon>Eukaryota</taxon>
        <taxon>Metazoa</taxon>
        <taxon>Chordata</taxon>
        <taxon>Craniata</taxon>
        <taxon>Vertebrata</taxon>
        <taxon>Euteleostomi</taxon>
        <taxon>Archelosauria</taxon>
        <taxon>Archosauria</taxon>
        <taxon>Crocodylia</taxon>
        <taxon>Alligatoridae</taxon>
        <taxon>Alligatorinae</taxon>
        <taxon>Alligator</taxon>
    </lineage>
</organism>
<dbReference type="EMBL" id="AKHW03004672">
    <property type="protein sequence ID" value="KYO29489.1"/>
    <property type="molecule type" value="Genomic_DNA"/>
</dbReference>
<protein>
    <submittedName>
        <fullName evidence="1">Uncharacterized protein</fullName>
    </submittedName>
</protein>
<gene>
    <name evidence="1" type="ORF">Y1Q_0000164</name>
</gene>
<keyword evidence="2" id="KW-1185">Reference proteome</keyword>
<comment type="caution">
    <text evidence="1">The sequence shown here is derived from an EMBL/GenBank/DDBJ whole genome shotgun (WGS) entry which is preliminary data.</text>
</comment>
<evidence type="ECO:0000313" key="2">
    <source>
        <dbReference type="Proteomes" id="UP000050525"/>
    </source>
</evidence>
<sequence>MLPGEYCHLMIIPEIFRVSGAKMCKHKGKELPFTNGVLKSSGKERSQAHLEHWISTTGSPGALLRCAFAERLTLIKRRKESVVVATVFVKLASASGLTLILSHSSNNSNSVTISQIFYFQVETTDLREVSPTTPSIQVLGTSNSGSLGYSGPEAAHGTVATLGSQVAGPGSLPSIARALWMHRLCQRSTQAHTILLD</sequence>
<accession>A0A151MYJ0</accession>
<dbReference type="AlphaFoldDB" id="A0A151MYJ0"/>